<dbReference type="AlphaFoldDB" id="A0A9P0H1E1"/>
<accession>A0A9P0H1E1</accession>
<dbReference type="Proteomes" id="UP001152798">
    <property type="component" value="Chromosome 2"/>
</dbReference>
<name>A0A9P0H1E1_NEZVI</name>
<sequence length="131" mass="14954">MSGSCIGYLLFAPMRQIFSADASVRKLPVPLYMPFDTSDNLGFSLGMTWEAISLFYICGVSTSIHQSFRGIMGRLRGELKLLNDSIKAIHNRASKKFKMKVNDIENLEPYFQSLVYKCLKEDIVHHQMLLE</sequence>
<evidence type="ECO:0000313" key="2">
    <source>
        <dbReference type="Proteomes" id="UP001152798"/>
    </source>
</evidence>
<protein>
    <recommendedName>
        <fullName evidence="3">Odorant receptor</fullName>
    </recommendedName>
</protein>
<keyword evidence="2" id="KW-1185">Reference proteome</keyword>
<reference evidence="1" key="1">
    <citation type="submission" date="2022-01" db="EMBL/GenBank/DDBJ databases">
        <authorList>
            <person name="King R."/>
        </authorList>
    </citation>
    <scope>NUCLEOTIDE SEQUENCE</scope>
</reference>
<gene>
    <name evidence="1" type="ORF">NEZAVI_LOCUS4380</name>
</gene>
<organism evidence="1 2">
    <name type="scientific">Nezara viridula</name>
    <name type="common">Southern green stink bug</name>
    <name type="synonym">Cimex viridulus</name>
    <dbReference type="NCBI Taxonomy" id="85310"/>
    <lineage>
        <taxon>Eukaryota</taxon>
        <taxon>Metazoa</taxon>
        <taxon>Ecdysozoa</taxon>
        <taxon>Arthropoda</taxon>
        <taxon>Hexapoda</taxon>
        <taxon>Insecta</taxon>
        <taxon>Pterygota</taxon>
        <taxon>Neoptera</taxon>
        <taxon>Paraneoptera</taxon>
        <taxon>Hemiptera</taxon>
        <taxon>Heteroptera</taxon>
        <taxon>Panheteroptera</taxon>
        <taxon>Pentatomomorpha</taxon>
        <taxon>Pentatomoidea</taxon>
        <taxon>Pentatomidae</taxon>
        <taxon>Pentatominae</taxon>
        <taxon>Nezara</taxon>
    </lineage>
</organism>
<evidence type="ECO:0008006" key="3">
    <source>
        <dbReference type="Google" id="ProtNLM"/>
    </source>
</evidence>
<dbReference type="OrthoDB" id="6614360at2759"/>
<dbReference type="EMBL" id="OV725078">
    <property type="protein sequence ID" value="CAH1393763.1"/>
    <property type="molecule type" value="Genomic_DNA"/>
</dbReference>
<evidence type="ECO:0000313" key="1">
    <source>
        <dbReference type="EMBL" id="CAH1393763.1"/>
    </source>
</evidence>
<proteinExistence type="predicted"/>